<evidence type="ECO:0000313" key="5">
    <source>
        <dbReference type="Proteomes" id="UP000280549"/>
    </source>
</evidence>
<reference evidence="3 5" key="2">
    <citation type="submission" date="2018-11" db="EMBL/GenBank/DDBJ databases">
        <title>Species Designations Belie Phenotypic and Genotypic Heterogeneity in Oral Streptococci.</title>
        <authorList>
            <person name="Velsko I."/>
        </authorList>
    </citation>
    <scope>NUCLEOTIDE SEQUENCE [LARGE SCALE GENOMIC DNA]</scope>
    <source>
        <strain evidence="3 5">BCC20</strain>
    </source>
</reference>
<feature type="transmembrane region" description="Helical" evidence="1">
    <location>
        <begin position="222"/>
        <end position="244"/>
    </location>
</feature>
<dbReference type="InterPro" id="IPR021205">
    <property type="entry name" value="Lanti_perm_SpaE/MutE/EpiE-like"/>
</dbReference>
<evidence type="ECO:0000313" key="3">
    <source>
        <dbReference type="EMBL" id="RSI23523.1"/>
    </source>
</evidence>
<dbReference type="Proteomes" id="UP000277597">
    <property type="component" value="Unassembled WGS sequence"/>
</dbReference>
<evidence type="ECO:0000256" key="1">
    <source>
        <dbReference type="SAM" id="Phobius"/>
    </source>
</evidence>
<comment type="caution">
    <text evidence="2">The sequence shown here is derived from an EMBL/GenBank/DDBJ whole genome shotgun (WGS) entry which is preliminary data.</text>
</comment>
<feature type="transmembrane region" description="Helical" evidence="1">
    <location>
        <begin position="162"/>
        <end position="183"/>
    </location>
</feature>
<keyword evidence="1" id="KW-0472">Membrane</keyword>
<evidence type="ECO:0000313" key="4">
    <source>
        <dbReference type="Proteomes" id="UP000277597"/>
    </source>
</evidence>
<feature type="transmembrane region" description="Helical" evidence="1">
    <location>
        <begin position="52"/>
        <end position="71"/>
    </location>
</feature>
<protein>
    <submittedName>
        <fullName evidence="3">ABC-2 family transporter protein</fullName>
    </submittedName>
    <submittedName>
        <fullName evidence="2">Lantibiotic immunity ABC transporter MutE/EpiE family permease subunit</fullName>
    </submittedName>
</protein>
<proteinExistence type="predicted"/>
<dbReference type="Proteomes" id="UP000280549">
    <property type="component" value="Unassembled WGS sequence"/>
</dbReference>
<dbReference type="NCBIfam" id="TIGR03732">
    <property type="entry name" value="lanti_perm_MutE"/>
    <property type="match status" value="1"/>
</dbReference>
<dbReference type="EMBL" id="RQZI01000006">
    <property type="protein sequence ID" value="RRC92058.1"/>
    <property type="molecule type" value="Genomic_DNA"/>
</dbReference>
<keyword evidence="1" id="KW-1133">Transmembrane helix</keyword>
<gene>
    <name evidence="3" type="ORF">D8881_08820</name>
    <name evidence="2" type="ORF">EII39_07030</name>
</gene>
<feature type="transmembrane region" description="Helical" evidence="1">
    <location>
        <begin position="99"/>
        <end position="123"/>
    </location>
</feature>
<dbReference type="EMBL" id="RJMR01000006">
    <property type="protein sequence ID" value="RSI23523.1"/>
    <property type="molecule type" value="Genomic_DNA"/>
</dbReference>
<keyword evidence="1" id="KW-0812">Transmembrane</keyword>
<organism evidence="2 4">
    <name type="scientific">Streptococcus sanguinis</name>
    <dbReference type="NCBI Taxonomy" id="1305"/>
    <lineage>
        <taxon>Bacteria</taxon>
        <taxon>Bacillati</taxon>
        <taxon>Bacillota</taxon>
        <taxon>Bacilli</taxon>
        <taxon>Lactobacillales</taxon>
        <taxon>Streptococcaceae</taxon>
        <taxon>Streptococcus</taxon>
    </lineage>
</organism>
<reference evidence="2 4" key="1">
    <citation type="submission" date="2018-11" db="EMBL/GenBank/DDBJ databases">
        <title>Genomes From Bacteria Associated with the Canine Oral Cavity: a Test Case for Automated Genome-Based Taxonomic Assignment.</title>
        <authorList>
            <person name="Coil D.A."/>
            <person name="Jospin G."/>
            <person name="Darling A.E."/>
            <person name="Wallis C."/>
            <person name="Davis I.J."/>
            <person name="Harris S."/>
            <person name="Eisen J.A."/>
            <person name="Holcombe L.J."/>
            <person name="O'Flynn C."/>
        </authorList>
    </citation>
    <scope>NUCLEOTIDE SEQUENCE [LARGE SCALE GENOMIC DNA]</scope>
    <source>
        <strain evidence="2 4">OH953</strain>
    </source>
</reference>
<dbReference type="CDD" id="cd21807">
    <property type="entry name" value="ABC-2_lan_permease_MutE_EpiE-like"/>
    <property type="match status" value="1"/>
</dbReference>
<dbReference type="AlphaFoldDB" id="A0A3P1S483"/>
<accession>A0A3P1S483</accession>
<feature type="transmembrane region" description="Helical" evidence="1">
    <location>
        <begin position="135"/>
        <end position="155"/>
    </location>
</feature>
<evidence type="ECO:0000313" key="2">
    <source>
        <dbReference type="EMBL" id="RRC92058.1"/>
    </source>
</evidence>
<name>A0A3P1S483_STRSA</name>
<feature type="transmembrane region" description="Helical" evidence="1">
    <location>
        <begin position="20"/>
        <end position="40"/>
    </location>
</feature>
<dbReference type="RefSeq" id="WP_002917605.1">
    <property type="nucleotide sequence ID" value="NZ_CP071426.1"/>
</dbReference>
<sequence>MKKIILSNLLKIKNSSIYKLIFIFPIIACTLSLLFSALGGESILRLTSETSLNQWGIIWINVIIAVNSGLLNKLEKDSNKYSIYLSKDVDLKKVEYSRIILIGLVSLVTSFILGLMLVIISLVLPTPSITTLGKVLLTILLIWFTTLWQIPFSLWLSRKTNLYFVIIINTTVPLIIGTSFSLLDEWYYFPYDWSMKLLEPMTGMRINGIPFGTDFVPDYSQVLVAIGLGILFFILLTELAAISFKRQVK</sequence>